<accession>A0ABN9MK90</accession>
<keyword evidence="6" id="KW-0333">Golgi apparatus</keyword>
<evidence type="ECO:0000256" key="10">
    <source>
        <dbReference type="SAM" id="MobiDB-lite"/>
    </source>
</evidence>
<keyword evidence="4 11" id="KW-0812">Transmembrane</keyword>
<gene>
    <name evidence="13" type="ORF">RIMI_LOCUS20627531</name>
</gene>
<dbReference type="EMBL" id="CAUEEQ010069654">
    <property type="protein sequence ID" value="CAJ0965784.1"/>
    <property type="molecule type" value="Genomic_DNA"/>
</dbReference>
<proteinExistence type="predicted"/>
<feature type="compositionally biased region" description="Basic and acidic residues" evidence="10">
    <location>
        <begin position="65"/>
        <end position="85"/>
    </location>
</feature>
<comment type="subcellular location">
    <subcellularLocation>
        <location evidence="1">Cell membrane</location>
        <topology evidence="1">Single-pass membrane protein</topology>
    </subcellularLocation>
    <subcellularLocation>
        <location evidence="2">Golgi apparatus</location>
    </subcellularLocation>
</comment>
<name>A0ABN9MK90_9NEOB</name>
<evidence type="ECO:0000256" key="2">
    <source>
        <dbReference type="ARBA" id="ARBA00004555"/>
    </source>
</evidence>
<protein>
    <recommendedName>
        <fullName evidence="9">LysM and putative peptidoglycan-binding domain-containing protein 3</fullName>
    </recommendedName>
</protein>
<evidence type="ECO:0000256" key="7">
    <source>
        <dbReference type="ARBA" id="ARBA00023136"/>
    </source>
</evidence>
<dbReference type="Gene3D" id="3.10.350.10">
    <property type="entry name" value="LysM domain"/>
    <property type="match status" value="1"/>
</dbReference>
<keyword evidence="14" id="KW-1185">Reference proteome</keyword>
<feature type="region of interest" description="Disordered" evidence="10">
    <location>
        <begin position="65"/>
        <end position="86"/>
    </location>
</feature>
<dbReference type="SMART" id="SM00257">
    <property type="entry name" value="LysM"/>
    <property type="match status" value="1"/>
</dbReference>
<comment type="caution">
    <text evidence="13">The sequence shown here is derived from an EMBL/GenBank/DDBJ whole genome shotgun (WGS) entry which is preliminary data.</text>
</comment>
<evidence type="ECO:0000256" key="5">
    <source>
        <dbReference type="ARBA" id="ARBA00022989"/>
    </source>
</evidence>
<comment type="function">
    <text evidence="8">Essential for Golgi structural integrity.</text>
</comment>
<evidence type="ECO:0000256" key="1">
    <source>
        <dbReference type="ARBA" id="ARBA00004162"/>
    </source>
</evidence>
<keyword evidence="3" id="KW-1003">Cell membrane</keyword>
<evidence type="ECO:0000256" key="11">
    <source>
        <dbReference type="SAM" id="Phobius"/>
    </source>
</evidence>
<feature type="region of interest" description="Disordered" evidence="10">
    <location>
        <begin position="107"/>
        <end position="133"/>
    </location>
</feature>
<sequence length="333" mass="37357">MPARTLRRLTSHECAGTKGVTPQIADVATEESALPLAASFLPRGRADRTVEWTVAEMSPAMESRLKEKVGSASERRMASRHESRRYLKPTSVLSTTSGQSYHFAAMANSENEVSEEEAEEYELRPRGREKARRSTSRERLDDIILINKDIVEGDTLNSIALQHCCTVADLKRANNLINEQDFFALRSLKIPVKRFILLTETHFSPKSKISKTLSTQPPVADLDLHPALEALSTETADSFLQEVDRDIEHIARVTDMKKENLQEVVSALSQELHVESEPKVARQKDPYHGADWGLGWWTAVVIMVIVGIITPVFYFIYYEVLNKEPPSDSSHGG</sequence>
<dbReference type="Pfam" id="PF01476">
    <property type="entry name" value="LysM"/>
    <property type="match status" value="1"/>
</dbReference>
<dbReference type="Proteomes" id="UP001176940">
    <property type="component" value="Unassembled WGS sequence"/>
</dbReference>
<feature type="domain" description="LysM" evidence="12">
    <location>
        <begin position="146"/>
        <end position="190"/>
    </location>
</feature>
<evidence type="ECO:0000256" key="9">
    <source>
        <dbReference type="ARBA" id="ARBA00040993"/>
    </source>
</evidence>
<keyword evidence="7 11" id="KW-0472">Membrane</keyword>
<evidence type="ECO:0000256" key="4">
    <source>
        <dbReference type="ARBA" id="ARBA00022692"/>
    </source>
</evidence>
<evidence type="ECO:0000256" key="8">
    <source>
        <dbReference type="ARBA" id="ARBA00037465"/>
    </source>
</evidence>
<dbReference type="InterPro" id="IPR036779">
    <property type="entry name" value="LysM_dom_sf"/>
</dbReference>
<dbReference type="PANTHER" id="PTHR20932">
    <property type="entry name" value="LYSM AND PUTATIVE PEPTIDOGLYCAN-BINDING DOMAIN-CONTAINING PROTEIN"/>
    <property type="match status" value="1"/>
</dbReference>
<feature type="transmembrane region" description="Helical" evidence="11">
    <location>
        <begin position="294"/>
        <end position="317"/>
    </location>
</feature>
<evidence type="ECO:0000256" key="6">
    <source>
        <dbReference type="ARBA" id="ARBA00023034"/>
    </source>
</evidence>
<dbReference type="InterPro" id="IPR045030">
    <property type="entry name" value="LYSM1-4"/>
</dbReference>
<evidence type="ECO:0000313" key="13">
    <source>
        <dbReference type="EMBL" id="CAJ0965784.1"/>
    </source>
</evidence>
<evidence type="ECO:0000256" key="3">
    <source>
        <dbReference type="ARBA" id="ARBA00022475"/>
    </source>
</evidence>
<dbReference type="CDD" id="cd00118">
    <property type="entry name" value="LysM"/>
    <property type="match status" value="1"/>
</dbReference>
<organism evidence="13 14">
    <name type="scientific">Ranitomeya imitator</name>
    <name type="common">mimic poison frog</name>
    <dbReference type="NCBI Taxonomy" id="111125"/>
    <lineage>
        <taxon>Eukaryota</taxon>
        <taxon>Metazoa</taxon>
        <taxon>Chordata</taxon>
        <taxon>Craniata</taxon>
        <taxon>Vertebrata</taxon>
        <taxon>Euteleostomi</taxon>
        <taxon>Amphibia</taxon>
        <taxon>Batrachia</taxon>
        <taxon>Anura</taxon>
        <taxon>Neobatrachia</taxon>
        <taxon>Hyloidea</taxon>
        <taxon>Dendrobatidae</taxon>
        <taxon>Dendrobatinae</taxon>
        <taxon>Ranitomeya</taxon>
    </lineage>
</organism>
<dbReference type="PROSITE" id="PS51782">
    <property type="entry name" value="LYSM"/>
    <property type="match status" value="1"/>
</dbReference>
<evidence type="ECO:0000313" key="14">
    <source>
        <dbReference type="Proteomes" id="UP001176940"/>
    </source>
</evidence>
<dbReference type="InterPro" id="IPR018392">
    <property type="entry name" value="LysM"/>
</dbReference>
<dbReference type="PANTHER" id="PTHR20932:SF5">
    <property type="entry name" value="AND PUTATIVE PEPTIDOGLYCAN-BINDING DOMAIN-CONTAINING PROTEIN 3-RELATED"/>
    <property type="match status" value="1"/>
</dbReference>
<reference evidence="13" key="1">
    <citation type="submission" date="2023-07" db="EMBL/GenBank/DDBJ databases">
        <authorList>
            <person name="Stuckert A."/>
        </authorList>
    </citation>
    <scope>NUCLEOTIDE SEQUENCE</scope>
</reference>
<evidence type="ECO:0000259" key="12">
    <source>
        <dbReference type="PROSITE" id="PS51782"/>
    </source>
</evidence>
<keyword evidence="5 11" id="KW-1133">Transmembrane helix</keyword>